<proteinExistence type="predicted"/>
<reference evidence="1" key="1">
    <citation type="submission" date="2020-05" db="EMBL/GenBank/DDBJ databases">
        <authorList>
            <person name="Chiriac C."/>
            <person name="Salcher M."/>
            <person name="Ghai R."/>
            <person name="Kavagutti S V."/>
        </authorList>
    </citation>
    <scope>NUCLEOTIDE SEQUENCE</scope>
</reference>
<protein>
    <submittedName>
        <fullName evidence="1">Uncharacterized protein</fullName>
    </submittedName>
</protein>
<dbReference type="EMBL" id="LR797503">
    <property type="protein sequence ID" value="CAB4221351.1"/>
    <property type="molecule type" value="Genomic_DNA"/>
</dbReference>
<accession>A0A6J5T306</accession>
<evidence type="ECO:0000313" key="1">
    <source>
        <dbReference type="EMBL" id="CAB4221351.1"/>
    </source>
</evidence>
<sequence length="67" mass="8172">MIIREHIIRNMCMTYRHDYELDKHPDDAAFVAGMTGSERKALWDKMSQIFNNVIWPHMDFRDEDDWK</sequence>
<gene>
    <name evidence="1" type="ORF">UFOVP1636_262</name>
</gene>
<organism evidence="1">
    <name type="scientific">uncultured Caudovirales phage</name>
    <dbReference type="NCBI Taxonomy" id="2100421"/>
    <lineage>
        <taxon>Viruses</taxon>
        <taxon>Duplodnaviria</taxon>
        <taxon>Heunggongvirae</taxon>
        <taxon>Uroviricota</taxon>
        <taxon>Caudoviricetes</taxon>
        <taxon>Peduoviridae</taxon>
        <taxon>Maltschvirus</taxon>
        <taxon>Maltschvirus maltsch</taxon>
    </lineage>
</organism>
<name>A0A6J5T306_9CAUD</name>